<name>K2JJS0_9GAMM</name>
<evidence type="ECO:0000313" key="4">
    <source>
        <dbReference type="Proteomes" id="UP000014115"/>
    </source>
</evidence>
<protein>
    <submittedName>
        <fullName evidence="3">Uncharacterized protein</fullName>
    </submittedName>
</protein>
<gene>
    <name evidence="3" type="ORF">A10D4_07405</name>
</gene>
<feature type="region of interest" description="Disordered" evidence="1">
    <location>
        <begin position="1"/>
        <end position="28"/>
    </location>
</feature>
<proteinExistence type="predicted"/>
<dbReference type="OrthoDB" id="6227277at2"/>
<keyword evidence="2" id="KW-0812">Transmembrane</keyword>
<feature type="compositionally biased region" description="Low complexity" evidence="1">
    <location>
        <begin position="10"/>
        <end position="20"/>
    </location>
</feature>
<dbReference type="RefSeq" id="WP_008488690.1">
    <property type="nucleotide sequence ID" value="NZ_AMRG01000008.1"/>
</dbReference>
<accession>K2JJS0</accession>
<reference evidence="3 4" key="1">
    <citation type="journal article" date="2012" name="J. Bacteriol.">
        <title>Genome Sequence of Idiomarina xiamenensis Type Strain 10-D-4.</title>
        <authorList>
            <person name="Lai Q."/>
            <person name="Wang L."/>
            <person name="Wang W."/>
            <person name="Shao Z."/>
        </authorList>
    </citation>
    <scope>NUCLEOTIDE SEQUENCE [LARGE SCALE GENOMIC DNA]</scope>
    <source>
        <strain evidence="3 4">10-D-4</strain>
    </source>
</reference>
<dbReference type="Proteomes" id="UP000014115">
    <property type="component" value="Unassembled WGS sequence"/>
</dbReference>
<dbReference type="PATRIC" id="fig|740709.3.peg.1506"/>
<dbReference type="EMBL" id="AMRG01000008">
    <property type="protein sequence ID" value="EKE83656.1"/>
    <property type="molecule type" value="Genomic_DNA"/>
</dbReference>
<feature type="transmembrane region" description="Helical" evidence="2">
    <location>
        <begin position="49"/>
        <end position="68"/>
    </location>
</feature>
<dbReference type="eggNOG" id="ENOG5032SC5">
    <property type="taxonomic scope" value="Bacteria"/>
</dbReference>
<comment type="caution">
    <text evidence="3">The sequence shown here is derived from an EMBL/GenBank/DDBJ whole genome shotgun (WGS) entry which is preliminary data.</text>
</comment>
<evidence type="ECO:0000256" key="2">
    <source>
        <dbReference type="SAM" id="Phobius"/>
    </source>
</evidence>
<dbReference type="AlphaFoldDB" id="K2JJS0"/>
<keyword evidence="4" id="KW-1185">Reference proteome</keyword>
<dbReference type="STRING" id="740709.A10D4_07405"/>
<organism evidence="3 4">
    <name type="scientific">Idiomarina xiamenensis 10-D-4</name>
    <dbReference type="NCBI Taxonomy" id="740709"/>
    <lineage>
        <taxon>Bacteria</taxon>
        <taxon>Pseudomonadati</taxon>
        <taxon>Pseudomonadota</taxon>
        <taxon>Gammaproteobacteria</taxon>
        <taxon>Alteromonadales</taxon>
        <taxon>Idiomarinaceae</taxon>
        <taxon>Idiomarina</taxon>
    </lineage>
</organism>
<sequence>MKQSNRPTVEQLLQQHQQPLEPKRDLWPGIERTLSQQRRQPRSGSSWRASWPMLLASAAMLMLTVVIWQKADWQNATQPAQQQASASWQLVQLMNQQHQQQTELLQTKFMQAGYQTLNSGASNDLQTLRQASRSITEALANEPANPELIRLLQWVHQQEIALMDTAYEQQTPWRQL</sequence>
<evidence type="ECO:0000313" key="3">
    <source>
        <dbReference type="EMBL" id="EKE83656.1"/>
    </source>
</evidence>
<keyword evidence="2" id="KW-1133">Transmembrane helix</keyword>
<evidence type="ECO:0000256" key="1">
    <source>
        <dbReference type="SAM" id="MobiDB-lite"/>
    </source>
</evidence>
<keyword evidence="2" id="KW-0472">Membrane</keyword>